<feature type="domain" description="RNA polymerase sigma-70 region 2" evidence="5">
    <location>
        <begin position="28"/>
        <end position="92"/>
    </location>
</feature>
<dbReference type="PANTHER" id="PTHR43133:SF46">
    <property type="entry name" value="RNA POLYMERASE SIGMA-70 FACTOR ECF SUBFAMILY"/>
    <property type="match status" value="1"/>
</dbReference>
<dbReference type="Pfam" id="PF08281">
    <property type="entry name" value="Sigma70_r4_2"/>
    <property type="match status" value="1"/>
</dbReference>
<dbReference type="InterPro" id="IPR014284">
    <property type="entry name" value="RNA_pol_sigma-70_dom"/>
</dbReference>
<sequence>MKNRYLNNETLLKHLKKGDANAFAYIMDTHYDKLCVYATNLTNDPYTAQDIVQNVFLRIWEMHKKLKTNYSINNYLYRSVYHEFIDQYRKNKLLTSLEEEHIKQLNAITQEKDVTEITRLIELVKSEIQNLPPKCKAVFVMSKLEGLTYNEIAEHNKIAVRTVEMHMARAFEIMREKLGDRMESLLFLLFSKKLTH</sequence>
<dbReference type="SUPFAM" id="SSF88946">
    <property type="entry name" value="Sigma2 domain of RNA polymerase sigma factors"/>
    <property type="match status" value="1"/>
</dbReference>
<proteinExistence type="inferred from homology"/>
<dbReference type="Pfam" id="PF04542">
    <property type="entry name" value="Sigma70_r2"/>
    <property type="match status" value="1"/>
</dbReference>
<dbReference type="InterPro" id="IPR013324">
    <property type="entry name" value="RNA_pol_sigma_r3/r4-like"/>
</dbReference>
<keyword evidence="3" id="KW-0731">Sigma factor</keyword>
<dbReference type="InterPro" id="IPR014327">
    <property type="entry name" value="RNA_pol_sigma70_bacteroid"/>
</dbReference>
<evidence type="ECO:0000259" key="5">
    <source>
        <dbReference type="Pfam" id="PF04542"/>
    </source>
</evidence>
<protein>
    <submittedName>
        <fullName evidence="7">RNA polymerase sigma-70 factor</fullName>
    </submittedName>
</protein>
<dbReference type="RefSeq" id="WP_303282095.1">
    <property type="nucleotide sequence ID" value="NZ_BAABCZ010000010.1"/>
</dbReference>
<comment type="similarity">
    <text evidence="1">Belongs to the sigma-70 factor family. ECF subfamily.</text>
</comment>
<dbReference type="InterPro" id="IPR007627">
    <property type="entry name" value="RNA_pol_sigma70_r2"/>
</dbReference>
<dbReference type="Proteomes" id="UP001176891">
    <property type="component" value="Unassembled WGS sequence"/>
</dbReference>
<evidence type="ECO:0000256" key="1">
    <source>
        <dbReference type="ARBA" id="ARBA00010641"/>
    </source>
</evidence>
<dbReference type="EMBL" id="JAUOEM010000003">
    <property type="protein sequence ID" value="MDO5987533.1"/>
    <property type="molecule type" value="Genomic_DNA"/>
</dbReference>
<dbReference type="Gene3D" id="1.10.10.10">
    <property type="entry name" value="Winged helix-like DNA-binding domain superfamily/Winged helix DNA-binding domain"/>
    <property type="match status" value="1"/>
</dbReference>
<organism evidence="7 8">
    <name type="scientific">Flavivirga amylovorans</name>
    <dbReference type="NCBI Taxonomy" id="870486"/>
    <lineage>
        <taxon>Bacteria</taxon>
        <taxon>Pseudomonadati</taxon>
        <taxon>Bacteroidota</taxon>
        <taxon>Flavobacteriia</taxon>
        <taxon>Flavobacteriales</taxon>
        <taxon>Flavobacteriaceae</taxon>
        <taxon>Flavivirga</taxon>
    </lineage>
</organism>
<name>A0ABT8X1F3_9FLAO</name>
<evidence type="ECO:0000313" key="8">
    <source>
        <dbReference type="Proteomes" id="UP001176891"/>
    </source>
</evidence>
<dbReference type="Gene3D" id="1.10.1740.10">
    <property type="match status" value="1"/>
</dbReference>
<accession>A0ABT8X1F3</accession>
<evidence type="ECO:0000256" key="2">
    <source>
        <dbReference type="ARBA" id="ARBA00023015"/>
    </source>
</evidence>
<keyword evidence="4" id="KW-0804">Transcription</keyword>
<feature type="domain" description="RNA polymerase sigma factor 70 region 4 type 2" evidence="6">
    <location>
        <begin position="124"/>
        <end position="171"/>
    </location>
</feature>
<dbReference type="NCBIfam" id="TIGR02985">
    <property type="entry name" value="Sig70_bacteroi1"/>
    <property type="match status" value="1"/>
</dbReference>
<dbReference type="InterPro" id="IPR036388">
    <property type="entry name" value="WH-like_DNA-bd_sf"/>
</dbReference>
<dbReference type="PANTHER" id="PTHR43133">
    <property type="entry name" value="RNA POLYMERASE ECF-TYPE SIGMA FACTO"/>
    <property type="match status" value="1"/>
</dbReference>
<dbReference type="InterPro" id="IPR013249">
    <property type="entry name" value="RNA_pol_sigma70_r4_t2"/>
</dbReference>
<comment type="caution">
    <text evidence="7">The sequence shown here is derived from an EMBL/GenBank/DDBJ whole genome shotgun (WGS) entry which is preliminary data.</text>
</comment>
<evidence type="ECO:0000259" key="6">
    <source>
        <dbReference type="Pfam" id="PF08281"/>
    </source>
</evidence>
<dbReference type="SUPFAM" id="SSF88659">
    <property type="entry name" value="Sigma3 and sigma4 domains of RNA polymerase sigma factors"/>
    <property type="match status" value="1"/>
</dbReference>
<dbReference type="InterPro" id="IPR013325">
    <property type="entry name" value="RNA_pol_sigma_r2"/>
</dbReference>
<keyword evidence="8" id="KW-1185">Reference proteome</keyword>
<keyword evidence="2" id="KW-0805">Transcription regulation</keyword>
<gene>
    <name evidence="7" type="ORF">Q4Q39_09005</name>
</gene>
<evidence type="ECO:0000256" key="3">
    <source>
        <dbReference type="ARBA" id="ARBA00023082"/>
    </source>
</evidence>
<evidence type="ECO:0000313" key="7">
    <source>
        <dbReference type="EMBL" id="MDO5987533.1"/>
    </source>
</evidence>
<reference evidence="7" key="1">
    <citation type="submission" date="2023-07" db="EMBL/GenBank/DDBJ databases">
        <title>Two novel species in the genus Flavivirga.</title>
        <authorList>
            <person name="Kwon K."/>
        </authorList>
    </citation>
    <scope>NUCLEOTIDE SEQUENCE</scope>
    <source>
        <strain evidence="7">KACC 14157</strain>
    </source>
</reference>
<evidence type="ECO:0000256" key="4">
    <source>
        <dbReference type="ARBA" id="ARBA00023163"/>
    </source>
</evidence>
<dbReference type="InterPro" id="IPR039425">
    <property type="entry name" value="RNA_pol_sigma-70-like"/>
</dbReference>
<dbReference type="NCBIfam" id="TIGR02937">
    <property type="entry name" value="sigma70-ECF"/>
    <property type="match status" value="1"/>
</dbReference>